<comment type="caution">
    <text evidence="1">The sequence shown here is derived from an EMBL/GenBank/DDBJ whole genome shotgun (WGS) entry which is preliminary data.</text>
</comment>
<dbReference type="Proteomes" id="UP000183569">
    <property type="component" value="Unassembled WGS sequence"/>
</dbReference>
<protein>
    <recommendedName>
        <fullName evidence="3">DUF2946 domain-containing protein</fullName>
    </recommendedName>
</protein>
<accession>A0A1G4XJE4</accession>
<sequence length="136" mass="15144">MHAGWLYRLRFIKRHLLMLLMAFGWLLIQSQVAIASHNCDVSVQGENVMVQHMDHRMAMSDSAPQMDIMKTPLCEKHCVPDLAQKDTDHASLVALPVSLTLAVAEPVCASVAHDGWSLTPPAIGPPATIRFCRFRE</sequence>
<evidence type="ECO:0000313" key="2">
    <source>
        <dbReference type="Proteomes" id="UP000183569"/>
    </source>
</evidence>
<reference evidence="1 2" key="1">
    <citation type="submission" date="2016-10" db="EMBL/GenBank/DDBJ databases">
        <authorList>
            <person name="Varghese N."/>
            <person name="Submissions S."/>
        </authorList>
    </citation>
    <scope>NUCLEOTIDE SEQUENCE [LARGE SCALE GENOMIC DNA]</scope>
    <source>
        <strain evidence="1 2">CGMCC 1.12102</strain>
    </source>
</reference>
<evidence type="ECO:0008006" key="3">
    <source>
        <dbReference type="Google" id="ProtNLM"/>
    </source>
</evidence>
<gene>
    <name evidence="1" type="ORF">SAMN02927897_00989</name>
</gene>
<dbReference type="GeneID" id="23846032"/>
<organism evidence="1 2">
    <name type="scientific">Kosakonia sacchari</name>
    <dbReference type="NCBI Taxonomy" id="1158459"/>
    <lineage>
        <taxon>Bacteria</taxon>
        <taxon>Pseudomonadati</taxon>
        <taxon>Pseudomonadota</taxon>
        <taxon>Gammaproteobacteria</taxon>
        <taxon>Enterobacterales</taxon>
        <taxon>Enterobacteriaceae</taxon>
        <taxon>Kosakonia</taxon>
    </lineage>
</organism>
<dbReference type="AlphaFoldDB" id="A0A1G4XJE4"/>
<dbReference type="EMBL" id="FMUI01000002">
    <property type="protein sequence ID" value="SCX41215.1"/>
    <property type="molecule type" value="Genomic_DNA"/>
</dbReference>
<name>A0A1G4XJE4_9ENTR</name>
<evidence type="ECO:0000313" key="1">
    <source>
        <dbReference type="EMBL" id="SCX41215.1"/>
    </source>
</evidence>
<dbReference type="RefSeq" id="WP_017455869.1">
    <property type="nucleotide sequence ID" value="NZ_CP016337.1"/>
</dbReference>
<proteinExistence type="predicted"/>